<dbReference type="GO" id="GO:0003700">
    <property type="term" value="F:DNA-binding transcription factor activity"/>
    <property type="evidence" value="ECO:0007669"/>
    <property type="project" value="InterPro"/>
</dbReference>
<evidence type="ECO:0000256" key="3">
    <source>
        <dbReference type="ARBA" id="ARBA00023125"/>
    </source>
</evidence>
<dbReference type="Pfam" id="PF03466">
    <property type="entry name" value="LysR_substrate"/>
    <property type="match status" value="1"/>
</dbReference>
<dbReference type="Gene3D" id="3.40.190.290">
    <property type="match status" value="1"/>
</dbReference>
<dbReference type="GO" id="GO:0043565">
    <property type="term" value="F:sequence-specific DNA binding"/>
    <property type="evidence" value="ECO:0007669"/>
    <property type="project" value="TreeGrafter"/>
</dbReference>
<comment type="caution">
    <text evidence="6">The sequence shown here is derived from an EMBL/GenBank/DDBJ whole genome shotgun (WGS) entry which is preliminary data.</text>
</comment>
<keyword evidence="7" id="KW-1185">Reference proteome</keyword>
<dbReference type="InterPro" id="IPR005119">
    <property type="entry name" value="LysR_subst-bd"/>
</dbReference>
<dbReference type="FunFam" id="3.40.190.290:FF:000001">
    <property type="entry name" value="Transcriptional regulator, LysR family"/>
    <property type="match status" value="1"/>
</dbReference>
<feature type="domain" description="HTH lysR-type" evidence="5">
    <location>
        <begin position="1"/>
        <end position="60"/>
    </location>
</feature>
<accession>A0A512BYX5</accession>
<protein>
    <submittedName>
        <fullName evidence="6">LysR family transcriptional regulator</fullName>
    </submittedName>
</protein>
<sequence length="313" mass="34741">MIRDLIALKTFATIAALGSFARAADKLGISRGMASKHIADLEAELGVKLLNRTTRQLSLTEAGQTLNATATTLFGLLDTAEQDIRASTTSPRGTLRVNAPMSFGVLHLGRIVSDFLKQCPDVEVELTLDDRVVNVVEEGYDIAIRIRRLDDSSLIAKHLAPARMVTCASPAYLERRGEPQHPHDLEHHDCLVYDYLSRHGTWSFERDGVREDVRVDGRLWGNNGEVLMQAAVEGHGITLSPTFIAHEALRAGTLKPVLCDWSVVEPAFFAVMPPGRNNVLKVRAFLDHLSKSLGRDPYWDRDLPLERFRTQAV</sequence>
<comment type="similarity">
    <text evidence="1">Belongs to the LysR transcriptional regulatory family.</text>
</comment>
<dbReference type="Pfam" id="PF00126">
    <property type="entry name" value="HTH_1"/>
    <property type="match status" value="1"/>
</dbReference>
<keyword evidence="2" id="KW-0805">Transcription regulation</keyword>
<dbReference type="EMBL" id="BJYU01000092">
    <property type="protein sequence ID" value="GEO17166.1"/>
    <property type="molecule type" value="Genomic_DNA"/>
</dbReference>
<dbReference type="SUPFAM" id="SSF53850">
    <property type="entry name" value="Periplasmic binding protein-like II"/>
    <property type="match status" value="1"/>
</dbReference>
<dbReference type="InterPro" id="IPR036390">
    <property type="entry name" value="WH_DNA-bd_sf"/>
</dbReference>
<dbReference type="InterPro" id="IPR036388">
    <property type="entry name" value="WH-like_DNA-bd_sf"/>
</dbReference>
<dbReference type="Proteomes" id="UP000321085">
    <property type="component" value="Unassembled WGS sequence"/>
</dbReference>
<organism evidence="6 7">
    <name type="scientific">Microvirga aerophila</name>
    <dbReference type="NCBI Taxonomy" id="670291"/>
    <lineage>
        <taxon>Bacteria</taxon>
        <taxon>Pseudomonadati</taxon>
        <taxon>Pseudomonadota</taxon>
        <taxon>Alphaproteobacteria</taxon>
        <taxon>Hyphomicrobiales</taxon>
        <taxon>Methylobacteriaceae</taxon>
        <taxon>Microvirga</taxon>
    </lineage>
</organism>
<dbReference type="AlphaFoldDB" id="A0A512BYX5"/>
<dbReference type="RefSeq" id="WP_210207523.1">
    <property type="nucleotide sequence ID" value="NZ_BJYU01000092.1"/>
</dbReference>
<dbReference type="InterPro" id="IPR000847">
    <property type="entry name" value="LysR_HTH_N"/>
</dbReference>
<gene>
    <name evidence="6" type="ORF">MAE02_48620</name>
</gene>
<dbReference type="SUPFAM" id="SSF46785">
    <property type="entry name" value="Winged helix' DNA-binding domain"/>
    <property type="match status" value="1"/>
</dbReference>
<dbReference type="InterPro" id="IPR058163">
    <property type="entry name" value="LysR-type_TF_proteobact-type"/>
</dbReference>
<proteinExistence type="inferred from homology"/>
<evidence type="ECO:0000256" key="1">
    <source>
        <dbReference type="ARBA" id="ARBA00009437"/>
    </source>
</evidence>
<reference evidence="6 7" key="1">
    <citation type="submission" date="2019-07" db="EMBL/GenBank/DDBJ databases">
        <title>Whole genome shotgun sequence of Microvirga aerophila NBRC 106136.</title>
        <authorList>
            <person name="Hosoyama A."/>
            <person name="Uohara A."/>
            <person name="Ohji S."/>
            <person name="Ichikawa N."/>
        </authorList>
    </citation>
    <scope>NUCLEOTIDE SEQUENCE [LARGE SCALE GENOMIC DNA]</scope>
    <source>
        <strain evidence="6 7">NBRC 106136</strain>
    </source>
</reference>
<dbReference type="Gene3D" id="1.10.10.10">
    <property type="entry name" value="Winged helix-like DNA-binding domain superfamily/Winged helix DNA-binding domain"/>
    <property type="match status" value="1"/>
</dbReference>
<evidence type="ECO:0000256" key="2">
    <source>
        <dbReference type="ARBA" id="ARBA00023015"/>
    </source>
</evidence>
<dbReference type="PANTHER" id="PTHR30537">
    <property type="entry name" value="HTH-TYPE TRANSCRIPTIONAL REGULATOR"/>
    <property type="match status" value="1"/>
</dbReference>
<evidence type="ECO:0000313" key="7">
    <source>
        <dbReference type="Proteomes" id="UP000321085"/>
    </source>
</evidence>
<dbReference type="GO" id="GO:0006351">
    <property type="term" value="P:DNA-templated transcription"/>
    <property type="evidence" value="ECO:0007669"/>
    <property type="project" value="TreeGrafter"/>
</dbReference>
<dbReference type="PANTHER" id="PTHR30537:SF5">
    <property type="entry name" value="HTH-TYPE TRANSCRIPTIONAL ACTIVATOR TTDR-RELATED"/>
    <property type="match status" value="1"/>
</dbReference>
<keyword evidence="4" id="KW-0804">Transcription</keyword>
<name>A0A512BYX5_9HYPH</name>
<evidence type="ECO:0000313" key="6">
    <source>
        <dbReference type="EMBL" id="GEO17166.1"/>
    </source>
</evidence>
<evidence type="ECO:0000256" key="4">
    <source>
        <dbReference type="ARBA" id="ARBA00023163"/>
    </source>
</evidence>
<evidence type="ECO:0000259" key="5">
    <source>
        <dbReference type="PROSITE" id="PS50931"/>
    </source>
</evidence>
<keyword evidence="3" id="KW-0238">DNA-binding</keyword>
<dbReference type="FunFam" id="1.10.10.10:FF:000001">
    <property type="entry name" value="LysR family transcriptional regulator"/>
    <property type="match status" value="1"/>
</dbReference>
<dbReference type="PROSITE" id="PS50931">
    <property type="entry name" value="HTH_LYSR"/>
    <property type="match status" value="1"/>
</dbReference>
<dbReference type="CDD" id="cd08422">
    <property type="entry name" value="PBP2_CrgA_like"/>
    <property type="match status" value="1"/>
</dbReference>